<feature type="transmembrane region" description="Helical" evidence="1">
    <location>
        <begin position="7"/>
        <end position="27"/>
    </location>
</feature>
<evidence type="ECO:0000256" key="1">
    <source>
        <dbReference type="SAM" id="Phobius"/>
    </source>
</evidence>
<dbReference type="EMBL" id="CP159253">
    <property type="protein sequence ID" value="XCG48293.1"/>
    <property type="molecule type" value="Genomic_DNA"/>
</dbReference>
<name>A0AAU8CNY1_9HYPH</name>
<feature type="transmembrane region" description="Helical" evidence="1">
    <location>
        <begin position="71"/>
        <end position="92"/>
    </location>
</feature>
<keyword evidence="1" id="KW-0812">Transmembrane</keyword>
<keyword evidence="1" id="KW-0472">Membrane</keyword>
<feature type="transmembrane region" description="Helical" evidence="1">
    <location>
        <begin position="104"/>
        <end position="123"/>
    </location>
</feature>
<keyword evidence="1" id="KW-1133">Transmembrane helix</keyword>
<organism evidence="2">
    <name type="scientific">Mesorhizobium sp. WSM2240</name>
    <dbReference type="NCBI Taxonomy" id="3228851"/>
    <lineage>
        <taxon>Bacteria</taxon>
        <taxon>Pseudomonadati</taxon>
        <taxon>Pseudomonadota</taxon>
        <taxon>Alphaproteobacteria</taxon>
        <taxon>Hyphomicrobiales</taxon>
        <taxon>Phyllobacteriaceae</taxon>
        <taxon>Mesorhizobium</taxon>
    </lineage>
</organism>
<dbReference type="RefSeq" id="WP_353644175.1">
    <property type="nucleotide sequence ID" value="NZ_CP159253.1"/>
</dbReference>
<dbReference type="AlphaFoldDB" id="A0AAU8CNY1"/>
<feature type="transmembrane region" description="Helical" evidence="1">
    <location>
        <begin position="39"/>
        <end position="59"/>
    </location>
</feature>
<dbReference type="SUPFAM" id="SSF81442">
    <property type="entry name" value="Cytochrome c oxidase subunit I-like"/>
    <property type="match status" value="1"/>
</dbReference>
<accession>A0AAU8CNY1</accession>
<protein>
    <recommendedName>
        <fullName evidence="3">Cbb3-type cytochrome c oxidase subunit I</fullName>
    </recommendedName>
</protein>
<dbReference type="Gene3D" id="1.20.210.10">
    <property type="entry name" value="Cytochrome c oxidase-like, subunit I domain"/>
    <property type="match status" value="1"/>
</dbReference>
<reference evidence="2" key="1">
    <citation type="submission" date="2024-06" db="EMBL/GenBank/DDBJ databases">
        <title>Mesorhizobium karijinii sp. nov., a symbiont of the iconic Swainsona formosa from arid Australia.</title>
        <authorList>
            <person name="Hill Y.J."/>
            <person name="Watkin E.L.J."/>
            <person name="O'Hara G.W."/>
            <person name="Terpolilli J."/>
            <person name="Tye M.L."/>
            <person name="Kohlmeier M.G."/>
        </authorList>
    </citation>
    <scope>NUCLEOTIDE SEQUENCE</scope>
    <source>
        <strain evidence="2">WSM2240</strain>
    </source>
</reference>
<gene>
    <name evidence="2" type="ORF">ABVK50_24140</name>
</gene>
<dbReference type="InterPro" id="IPR036927">
    <property type="entry name" value="Cyt_c_oxase-like_su1_sf"/>
</dbReference>
<proteinExistence type="predicted"/>
<sequence>MHGIARNFFTLAIIYSVLGMVLGLSMAMSHDHAQLPTHAHIMVVGWLMSAVFAFFYHLVPAARISRLATIHFWLAAVSSIGMFVGLFVLYGGNPSIEPLLGISAMAYFVATLLFAFIALSALWRSEEARAASPVATH</sequence>
<evidence type="ECO:0000313" key="2">
    <source>
        <dbReference type="EMBL" id="XCG48293.1"/>
    </source>
</evidence>
<evidence type="ECO:0008006" key="3">
    <source>
        <dbReference type="Google" id="ProtNLM"/>
    </source>
</evidence>